<feature type="compositionally biased region" description="Acidic residues" evidence="5">
    <location>
        <begin position="314"/>
        <end position="328"/>
    </location>
</feature>
<dbReference type="InterPro" id="IPR044198">
    <property type="entry name" value="DEK"/>
</dbReference>
<feature type="region of interest" description="Disordered" evidence="5">
    <location>
        <begin position="1"/>
        <end position="143"/>
    </location>
</feature>
<feature type="compositionally biased region" description="Basic and acidic residues" evidence="5">
    <location>
        <begin position="106"/>
        <end position="115"/>
    </location>
</feature>
<evidence type="ECO:0000313" key="8">
    <source>
        <dbReference type="Proteomes" id="UP001303046"/>
    </source>
</evidence>
<evidence type="ECO:0000256" key="2">
    <source>
        <dbReference type="ARBA" id="ARBA00022853"/>
    </source>
</evidence>
<dbReference type="Proteomes" id="UP001303046">
    <property type="component" value="Unassembled WGS sequence"/>
</dbReference>
<feature type="compositionally biased region" description="Basic and acidic residues" evidence="5">
    <location>
        <begin position="329"/>
        <end position="338"/>
    </location>
</feature>
<proteinExistence type="predicted"/>
<keyword evidence="4" id="KW-0539">Nucleus</keyword>
<dbReference type="InterPro" id="IPR014876">
    <property type="entry name" value="DEK_C"/>
</dbReference>
<dbReference type="SUPFAM" id="SSF109715">
    <property type="entry name" value="DEK C-terminal domain"/>
    <property type="match status" value="1"/>
</dbReference>
<evidence type="ECO:0000313" key="7">
    <source>
        <dbReference type="EMBL" id="KAK6731543.1"/>
    </source>
</evidence>
<sequence length="462" mass="52199">MALLQNISDNIAAVGNNQEEEIKKMESPKKAEVDPLKTNEEDREIATMETEEIPEKKSEEAGDKIEKDISRTPSKEASSVEESTAIESAGKKQSPVKESPGRKSPVKKDNKKDENQENVGEAAEQEEDEEEDEKSEQKKGIFDMPLEVEGKRERHKVERISIGTPTVKKAPSEMKMGNGVPLGEIAYIDDQLKKHSADELQVMHRLIYGHIGKASIIRREIRKFTGFAFAEDTPEFKHKVAFLQKLTMDQLKILKKILGLQSGANTKEALVTTIMVFMMKTVDHERKVPTKKRKSTAKTPSTAKRQRKSKGLDDTVEDDDEEEEEEEKEKEKEKEKTPKKTPKKPASARKPRKKKESESKEATLKMESENDPEPAKNKSRKITKKSSDDDTSSNTSEETPQENNPSEKDLEDVIEELLSTFDLAQVSMKQMCQAVIERFPGTTIGNRVDFLKSKIKQALSTK</sequence>
<feature type="compositionally biased region" description="Basic and acidic residues" evidence="5">
    <location>
        <begin position="355"/>
        <end position="376"/>
    </location>
</feature>
<feature type="region of interest" description="Disordered" evidence="5">
    <location>
        <begin position="285"/>
        <end position="412"/>
    </location>
</feature>
<accession>A0ABR1C1L9</accession>
<name>A0ABR1C1L9_NECAM</name>
<evidence type="ECO:0000256" key="1">
    <source>
        <dbReference type="ARBA" id="ARBA00004123"/>
    </source>
</evidence>
<feature type="compositionally biased region" description="Basic residues" evidence="5">
    <location>
        <begin position="339"/>
        <end position="354"/>
    </location>
</feature>
<evidence type="ECO:0000256" key="5">
    <source>
        <dbReference type="SAM" id="MobiDB-lite"/>
    </source>
</evidence>
<comment type="caution">
    <text evidence="7">The sequence shown here is derived from an EMBL/GenBank/DDBJ whole genome shotgun (WGS) entry which is preliminary data.</text>
</comment>
<comment type="subcellular location">
    <subcellularLocation>
        <location evidence="1">Nucleus</location>
    </subcellularLocation>
</comment>
<evidence type="ECO:0000259" key="6">
    <source>
        <dbReference type="PROSITE" id="PS51998"/>
    </source>
</evidence>
<dbReference type="PANTHER" id="PTHR13468:SF1">
    <property type="entry name" value="PROTEIN DEK"/>
    <property type="match status" value="1"/>
</dbReference>
<dbReference type="Gene3D" id="1.10.10.60">
    <property type="entry name" value="Homeodomain-like"/>
    <property type="match status" value="1"/>
</dbReference>
<feature type="compositionally biased region" description="Acidic residues" evidence="5">
    <location>
        <begin position="123"/>
        <end position="134"/>
    </location>
</feature>
<evidence type="ECO:0000256" key="3">
    <source>
        <dbReference type="ARBA" id="ARBA00023125"/>
    </source>
</evidence>
<reference evidence="7 8" key="1">
    <citation type="submission" date="2023-08" db="EMBL/GenBank/DDBJ databases">
        <title>A Necator americanus chromosomal reference genome.</title>
        <authorList>
            <person name="Ilik V."/>
            <person name="Petrzelkova K.J."/>
            <person name="Pardy F."/>
            <person name="Fuh T."/>
            <person name="Niatou-Singa F.S."/>
            <person name="Gouil Q."/>
            <person name="Baker L."/>
            <person name="Ritchie M.E."/>
            <person name="Jex A.R."/>
            <person name="Gazzola D."/>
            <person name="Li H."/>
            <person name="Toshio Fujiwara R."/>
            <person name="Zhan B."/>
            <person name="Aroian R.V."/>
            <person name="Pafco B."/>
            <person name="Schwarz E.M."/>
        </authorList>
    </citation>
    <scope>NUCLEOTIDE SEQUENCE [LARGE SCALE GENOMIC DNA]</scope>
    <source>
        <strain evidence="7 8">Aroian</strain>
        <tissue evidence="7">Whole animal</tissue>
    </source>
</reference>
<dbReference type="EMBL" id="JAVFWL010000001">
    <property type="protein sequence ID" value="KAK6731543.1"/>
    <property type="molecule type" value="Genomic_DNA"/>
</dbReference>
<feature type="compositionally biased region" description="Basic and acidic residues" evidence="5">
    <location>
        <begin position="20"/>
        <end position="46"/>
    </location>
</feature>
<dbReference type="PROSITE" id="PS51998">
    <property type="entry name" value="DEK_C"/>
    <property type="match status" value="1"/>
</dbReference>
<dbReference type="PANTHER" id="PTHR13468">
    <property type="entry name" value="DEK PROTEIN"/>
    <property type="match status" value="1"/>
</dbReference>
<gene>
    <name evidence="7" type="primary">Necator_chrI.g3917</name>
    <name evidence="7" type="ORF">RB195_007788</name>
</gene>
<dbReference type="Pfam" id="PF08766">
    <property type="entry name" value="DEK_C"/>
    <property type="match status" value="1"/>
</dbReference>
<protein>
    <recommendedName>
        <fullName evidence="6">DEK-C domain-containing protein</fullName>
    </recommendedName>
</protein>
<keyword evidence="2" id="KW-0156">Chromatin regulator</keyword>
<organism evidence="7 8">
    <name type="scientific">Necator americanus</name>
    <name type="common">Human hookworm</name>
    <dbReference type="NCBI Taxonomy" id="51031"/>
    <lineage>
        <taxon>Eukaryota</taxon>
        <taxon>Metazoa</taxon>
        <taxon>Ecdysozoa</taxon>
        <taxon>Nematoda</taxon>
        <taxon>Chromadorea</taxon>
        <taxon>Rhabditida</taxon>
        <taxon>Rhabditina</taxon>
        <taxon>Rhabditomorpha</taxon>
        <taxon>Strongyloidea</taxon>
        <taxon>Ancylostomatidae</taxon>
        <taxon>Bunostominae</taxon>
        <taxon>Necator</taxon>
    </lineage>
</organism>
<feature type="domain" description="DEK-C" evidence="6">
    <location>
        <begin position="404"/>
        <end position="460"/>
    </location>
</feature>
<feature type="compositionally biased region" description="Basic and acidic residues" evidence="5">
    <location>
        <begin position="53"/>
        <end position="74"/>
    </location>
</feature>
<feature type="compositionally biased region" description="Polar residues" evidence="5">
    <location>
        <begin position="75"/>
        <end position="86"/>
    </location>
</feature>
<keyword evidence="3" id="KW-0238">DNA-binding</keyword>
<evidence type="ECO:0000256" key="4">
    <source>
        <dbReference type="ARBA" id="ARBA00023242"/>
    </source>
</evidence>
<keyword evidence="8" id="KW-1185">Reference proteome</keyword>